<evidence type="ECO:0000313" key="18">
    <source>
        <dbReference type="Proteomes" id="UP000694381"/>
    </source>
</evidence>
<keyword evidence="13" id="KW-0393">Immunoglobulin domain</keyword>
<dbReference type="PANTHER" id="PTHR11890:SF6">
    <property type="entry name" value="INTERLEUKIN-18 RECEPTOR 1"/>
    <property type="match status" value="1"/>
</dbReference>
<evidence type="ECO:0000259" key="15">
    <source>
        <dbReference type="PROSITE" id="PS50104"/>
    </source>
</evidence>
<dbReference type="Gene3D" id="2.60.40.10">
    <property type="entry name" value="Immunoglobulins"/>
    <property type="match status" value="3"/>
</dbReference>
<keyword evidence="9 14" id="KW-0472">Membrane</keyword>
<feature type="domain" description="TIR" evidence="15">
    <location>
        <begin position="368"/>
        <end position="515"/>
    </location>
</feature>
<keyword evidence="5" id="KW-0677">Repeat</keyword>
<reference evidence="17" key="1">
    <citation type="submission" date="2025-08" db="UniProtKB">
        <authorList>
            <consortium name="Ensembl"/>
        </authorList>
    </citation>
    <scope>IDENTIFICATION</scope>
</reference>
<dbReference type="OMA" id="HFMGRDE"/>
<dbReference type="FunFam" id="2.60.40.10:FF:001410">
    <property type="entry name" value="Interleukin 18 receptor 1"/>
    <property type="match status" value="1"/>
</dbReference>
<dbReference type="PROSITE" id="PS50104">
    <property type="entry name" value="TIR"/>
    <property type="match status" value="1"/>
</dbReference>
<evidence type="ECO:0000256" key="13">
    <source>
        <dbReference type="ARBA" id="ARBA00023319"/>
    </source>
</evidence>
<dbReference type="Gene3D" id="3.40.50.10140">
    <property type="entry name" value="Toll/interleukin-1 receptor homology (TIR) domain"/>
    <property type="match status" value="1"/>
</dbReference>
<dbReference type="GO" id="GO:0045092">
    <property type="term" value="C:interleukin-18 receptor complex"/>
    <property type="evidence" value="ECO:0007669"/>
    <property type="project" value="Ensembl"/>
</dbReference>
<keyword evidence="7 14" id="KW-1133">Transmembrane helix</keyword>
<keyword evidence="12" id="KW-0325">Glycoprotein</keyword>
<feature type="domain" description="Ig-like" evidence="16">
    <location>
        <begin position="216"/>
        <end position="308"/>
    </location>
</feature>
<gene>
    <name evidence="17" type="primary">Il18r1</name>
</gene>
<dbReference type="KEGG" id="ngi:103744182"/>
<keyword evidence="11" id="KW-0675">Receptor</keyword>
<dbReference type="InterPro" id="IPR013783">
    <property type="entry name" value="Ig-like_fold"/>
</dbReference>
<evidence type="ECO:0000256" key="10">
    <source>
        <dbReference type="ARBA" id="ARBA00023157"/>
    </source>
</evidence>
<dbReference type="InterPro" id="IPR003599">
    <property type="entry name" value="Ig_sub"/>
</dbReference>
<evidence type="ECO:0000256" key="14">
    <source>
        <dbReference type="SAM" id="Phobius"/>
    </source>
</evidence>
<reference evidence="17" key="2">
    <citation type="submission" date="2025-09" db="UniProtKB">
        <authorList>
            <consortium name="Ensembl"/>
        </authorList>
    </citation>
    <scope>IDENTIFICATION</scope>
</reference>
<dbReference type="SMART" id="SM00255">
    <property type="entry name" value="TIR"/>
    <property type="match status" value="1"/>
</dbReference>
<evidence type="ECO:0000256" key="2">
    <source>
        <dbReference type="ARBA" id="ARBA00009752"/>
    </source>
</evidence>
<dbReference type="GO" id="GO:0042008">
    <property type="term" value="F:interleukin-18 receptor activity"/>
    <property type="evidence" value="ECO:0007669"/>
    <property type="project" value="Ensembl"/>
</dbReference>
<dbReference type="GO" id="GO:0045063">
    <property type="term" value="P:T-helper 1 cell differentiation"/>
    <property type="evidence" value="ECO:0007669"/>
    <property type="project" value="Ensembl"/>
</dbReference>
<evidence type="ECO:0000313" key="17">
    <source>
        <dbReference type="Ensembl" id="ENSNGAP00000020846.1"/>
    </source>
</evidence>
<evidence type="ECO:0000256" key="3">
    <source>
        <dbReference type="ARBA" id="ARBA00022692"/>
    </source>
</evidence>
<keyword evidence="10" id="KW-1015">Disulfide bond</keyword>
<evidence type="ECO:0000256" key="11">
    <source>
        <dbReference type="ARBA" id="ARBA00023170"/>
    </source>
</evidence>
<accession>A0A8C6RLS4</accession>
<dbReference type="SUPFAM" id="SSF52200">
    <property type="entry name" value="Toll/Interleukin receptor TIR domain"/>
    <property type="match status" value="1"/>
</dbReference>
<keyword evidence="3 14" id="KW-0812">Transmembrane</keyword>
<dbReference type="InterPro" id="IPR007110">
    <property type="entry name" value="Ig-like_dom"/>
</dbReference>
<keyword evidence="8" id="KW-0520">NAD</keyword>
<feature type="transmembrane region" description="Helical" evidence="14">
    <location>
        <begin position="321"/>
        <end position="346"/>
    </location>
</feature>
<dbReference type="SMART" id="SM00409">
    <property type="entry name" value="IG"/>
    <property type="match status" value="3"/>
</dbReference>
<comment type="subcellular location">
    <subcellularLocation>
        <location evidence="1">Membrane</location>
        <topology evidence="1">Single-pass type I membrane protein</topology>
    </subcellularLocation>
</comment>
<dbReference type="GO" id="GO:1901224">
    <property type="term" value="P:positive regulation of non-canonical NF-kappaB signal transduction"/>
    <property type="evidence" value="ECO:0007669"/>
    <property type="project" value="Ensembl"/>
</dbReference>
<evidence type="ECO:0000256" key="5">
    <source>
        <dbReference type="ARBA" id="ARBA00022737"/>
    </source>
</evidence>
<keyword evidence="4" id="KW-0732">Signal</keyword>
<dbReference type="CDD" id="cd00096">
    <property type="entry name" value="Ig"/>
    <property type="match status" value="1"/>
</dbReference>
<dbReference type="GO" id="GO:0120163">
    <property type="term" value="P:negative regulation of cold-induced thermogenesis"/>
    <property type="evidence" value="ECO:0007669"/>
    <property type="project" value="Ensembl"/>
</dbReference>
<dbReference type="GO" id="GO:0032729">
    <property type="term" value="P:positive regulation of type II interferon production"/>
    <property type="evidence" value="ECO:0007669"/>
    <property type="project" value="Ensembl"/>
</dbReference>
<dbReference type="Proteomes" id="UP000694381">
    <property type="component" value="Unassembled WGS sequence"/>
</dbReference>
<dbReference type="PROSITE" id="PS50835">
    <property type="entry name" value="IG_LIKE"/>
    <property type="match status" value="1"/>
</dbReference>
<name>A0A8C6RLS4_NANGA</name>
<dbReference type="AlphaFoldDB" id="A0A8C6RLS4"/>
<evidence type="ECO:0000256" key="7">
    <source>
        <dbReference type="ARBA" id="ARBA00022989"/>
    </source>
</evidence>
<organism evidence="17 18">
    <name type="scientific">Nannospalax galili</name>
    <name type="common">Northern Israeli blind subterranean mole rat</name>
    <name type="synonym">Spalax galili</name>
    <dbReference type="NCBI Taxonomy" id="1026970"/>
    <lineage>
        <taxon>Eukaryota</taxon>
        <taxon>Metazoa</taxon>
        <taxon>Chordata</taxon>
        <taxon>Craniata</taxon>
        <taxon>Vertebrata</taxon>
        <taxon>Euteleostomi</taxon>
        <taxon>Mammalia</taxon>
        <taxon>Eutheria</taxon>
        <taxon>Euarchontoglires</taxon>
        <taxon>Glires</taxon>
        <taxon>Rodentia</taxon>
        <taxon>Myomorpha</taxon>
        <taxon>Muroidea</taxon>
        <taxon>Spalacidae</taxon>
        <taxon>Spalacinae</taxon>
        <taxon>Nannospalax</taxon>
    </lineage>
</organism>
<dbReference type="Ensembl" id="ENSNGAT00000026519.1">
    <property type="protein sequence ID" value="ENSNGAP00000020846.1"/>
    <property type="gene ID" value="ENSNGAG00000020204.1"/>
</dbReference>
<evidence type="ECO:0000256" key="6">
    <source>
        <dbReference type="ARBA" id="ARBA00022801"/>
    </source>
</evidence>
<evidence type="ECO:0000256" key="12">
    <source>
        <dbReference type="ARBA" id="ARBA00023180"/>
    </source>
</evidence>
<dbReference type="FunFam" id="3.40.50.10140:FF:000002">
    <property type="entry name" value="Interleukin 1 receptor accessory protein"/>
    <property type="match status" value="1"/>
</dbReference>
<dbReference type="GO" id="GO:2000556">
    <property type="term" value="P:positive regulation of T-helper 1 cell cytokine production"/>
    <property type="evidence" value="ECO:0007669"/>
    <property type="project" value="Ensembl"/>
</dbReference>
<evidence type="ECO:0000256" key="8">
    <source>
        <dbReference type="ARBA" id="ARBA00023027"/>
    </source>
</evidence>
<dbReference type="FunFam" id="2.60.40.10:FF:001543">
    <property type="entry name" value="Interleukin 18 receptor 1"/>
    <property type="match status" value="1"/>
</dbReference>
<dbReference type="SUPFAM" id="SSF48726">
    <property type="entry name" value="Immunoglobulin"/>
    <property type="match status" value="2"/>
</dbReference>
<dbReference type="PANTHER" id="PTHR11890">
    <property type="entry name" value="INTERLEUKIN-1 RECEPTOR FAMILY MEMBER"/>
    <property type="match status" value="1"/>
</dbReference>
<comment type="similarity">
    <text evidence="2">Belongs to the interleukin-1 receptor family.</text>
</comment>
<dbReference type="InterPro" id="IPR000157">
    <property type="entry name" value="TIR_dom"/>
</dbReference>
<dbReference type="InterPro" id="IPR036179">
    <property type="entry name" value="Ig-like_dom_sf"/>
</dbReference>
<dbReference type="PRINTS" id="PR01537">
    <property type="entry name" value="INTRLKN1R1F"/>
</dbReference>
<dbReference type="GO" id="GO:0030101">
    <property type="term" value="P:natural killer cell activation"/>
    <property type="evidence" value="ECO:0007669"/>
    <property type="project" value="Ensembl"/>
</dbReference>
<proteinExistence type="inferred from homology"/>
<dbReference type="GO" id="GO:0042007">
    <property type="term" value="F:interleukin-18 binding"/>
    <property type="evidence" value="ECO:0007669"/>
    <property type="project" value="Ensembl"/>
</dbReference>
<dbReference type="InterPro" id="IPR015621">
    <property type="entry name" value="IL-1_rcpt_fam"/>
</dbReference>
<dbReference type="GeneTree" id="ENSGT01090000259985"/>
<dbReference type="Pfam" id="PF01582">
    <property type="entry name" value="TIR"/>
    <property type="match status" value="1"/>
</dbReference>
<keyword evidence="18" id="KW-1185">Reference proteome</keyword>
<sequence>MYCEELFLILLVLIVKNKNTSEKCTSLHHINVLEGEPFHLKPCDISPSSHKNEALTIKWSKMNTLHDRIELDTSSSPRITSQGYSLEFWPVQLDDEGTYFSQVGNDEQNWTLTVIKRNEHSCFSGKLVYSRKVESKKLLHIPCEDSYYQKLINSTSLYKNCKKISPLKKNADPGDQGYYSCVLSIHHNGKQYNLTKTFNITIVEGHNNIIPVLLGPKLEHTEVELGKDVELNCSALLNEHDKFYWNIIKNDSLYPNVHEDKNVTTWISDGKLHASKILRIEKVTEKNLNFSYNCAVVNTEATDTKSFILFRKEMADIPGHVFTSGIIVAIFTSVAVVCLVIMCVIYKVDLVLFYRHLVERDETLTDGKIYDAFVSYLKDCHQENGEEHTFAVQTLPRVLEKQFGYKLCIFERDVMPGGAVVDEVHSLIEKSRRLIIVLSKSYMTNESRFELESGLHKALVERKIKIIIIEFMPVSDLTLLPQSLKLLKSYRVLKWKTNESLSYNSRFWKNLLYLMPAKAKPDGGDSETLPVLSVP</sequence>
<protein>
    <submittedName>
        <fullName evidence="17">Interleukin 18 receptor 1</fullName>
    </submittedName>
</protein>
<evidence type="ECO:0000256" key="4">
    <source>
        <dbReference type="ARBA" id="ARBA00022729"/>
    </source>
</evidence>
<dbReference type="GO" id="GO:0016787">
    <property type="term" value="F:hydrolase activity"/>
    <property type="evidence" value="ECO:0007669"/>
    <property type="project" value="UniProtKB-KW"/>
</dbReference>
<dbReference type="InterPro" id="IPR035897">
    <property type="entry name" value="Toll_tir_struct_dom_sf"/>
</dbReference>
<evidence type="ECO:0000256" key="1">
    <source>
        <dbReference type="ARBA" id="ARBA00004479"/>
    </source>
</evidence>
<evidence type="ECO:0000259" key="16">
    <source>
        <dbReference type="PROSITE" id="PS50835"/>
    </source>
</evidence>
<evidence type="ECO:0000256" key="9">
    <source>
        <dbReference type="ARBA" id="ARBA00023136"/>
    </source>
</evidence>
<keyword evidence="6" id="KW-0378">Hydrolase</keyword>